<dbReference type="GO" id="GO:0016747">
    <property type="term" value="F:acyltransferase activity, transferring groups other than amino-acyl groups"/>
    <property type="evidence" value="ECO:0007669"/>
    <property type="project" value="InterPro"/>
</dbReference>
<dbReference type="InterPro" id="IPR001357">
    <property type="entry name" value="BRCT_dom"/>
</dbReference>
<dbReference type="OMA" id="MFLERCV"/>
<dbReference type="InterPro" id="IPR000182">
    <property type="entry name" value="GNAT_dom"/>
</dbReference>
<dbReference type="InterPro" id="IPR036420">
    <property type="entry name" value="BRCT_dom_sf"/>
</dbReference>
<organism evidence="7 8">
    <name type="scientific">Macleaya cordata</name>
    <name type="common">Five-seeded plume-poppy</name>
    <name type="synonym">Bocconia cordata</name>
    <dbReference type="NCBI Taxonomy" id="56857"/>
    <lineage>
        <taxon>Eukaryota</taxon>
        <taxon>Viridiplantae</taxon>
        <taxon>Streptophyta</taxon>
        <taxon>Embryophyta</taxon>
        <taxon>Tracheophyta</taxon>
        <taxon>Spermatophyta</taxon>
        <taxon>Magnoliopsida</taxon>
        <taxon>Ranunculales</taxon>
        <taxon>Papaveraceae</taxon>
        <taxon>Papaveroideae</taxon>
        <taxon>Macleaya</taxon>
    </lineage>
</organism>
<dbReference type="PROSITE" id="PS50172">
    <property type="entry name" value="BRCT"/>
    <property type="match status" value="1"/>
</dbReference>
<sequence length="568" mass="62100">MVCLVVDDSGDSSCGDHSFLVINPKYIDSHSKSLLQDVLRIYVEELPAMNYAANTGKQSQFLEKCVFNGKYCTLLLKSNMREGSGVVIAAITYQIIPADTQYAEVPLAAVSSNYQHKGIGKLLYSELRKRLKNIGIRTIFCWGDMESEGFWLQQGFVPMAEVDSKGKASRLRVKANIRRALCFPGGSTLMVSHLNKDIVTPTNPSNDPELCFPLKAIVNMPTSAPFKSQEQRGKSNNISKNGSFKEGALSNVTIPQTEIPRPQMLVKDGCTTNDNKFDASFPRSDSVEDCEKLDPQNGEDSNKKATAVGLVVNADDADGKRCSCSGKGVKRRVWEASLSSLKSKKVKGGNCNDCQVDSSCDHSLGCDQANNSCFDTCSLGTSRDKSTEVIVRDPSNNSCQAIHAAESRLVHIISNGDHAKELPKGECHRVRLMNIADDVKKTFLTKIIGDLGGAVTSDGSFSTHVVTGKARRTLNFCTSLCSGAWIISTNWLKASFREGRFVDELPFVLQDEDYSLKYKSELKDVVLRAKANPRGLLKGYEICFAKHVQPPVNTLSAIVKSAGGHRLA</sequence>
<dbReference type="GO" id="GO:0006974">
    <property type="term" value="P:DNA damage response"/>
    <property type="evidence" value="ECO:0007669"/>
    <property type="project" value="UniProtKB-KW"/>
</dbReference>
<evidence type="ECO:0000256" key="4">
    <source>
        <dbReference type="SAM" id="MobiDB-lite"/>
    </source>
</evidence>
<evidence type="ECO:0000313" key="8">
    <source>
        <dbReference type="Proteomes" id="UP000195402"/>
    </source>
</evidence>
<dbReference type="InterPro" id="IPR051579">
    <property type="entry name" value="DDR_Transcriptional_Reg"/>
</dbReference>
<evidence type="ECO:0000259" key="6">
    <source>
        <dbReference type="PROSITE" id="PS51186"/>
    </source>
</evidence>
<evidence type="ECO:0000256" key="1">
    <source>
        <dbReference type="ARBA" id="ARBA00004123"/>
    </source>
</evidence>
<dbReference type="FunCoup" id="A0A200QTR2">
    <property type="interactions" value="148"/>
</dbReference>
<feature type="domain" description="N-acetyltransferase" evidence="6">
    <location>
        <begin position="25"/>
        <end position="178"/>
    </location>
</feature>
<dbReference type="AlphaFoldDB" id="A0A200QTR2"/>
<dbReference type="STRING" id="56857.A0A200QTR2"/>
<keyword evidence="8" id="KW-1185">Reference proteome</keyword>
<dbReference type="OrthoDB" id="342264at2759"/>
<comment type="caution">
    <text evidence="7">The sequence shown here is derived from an EMBL/GenBank/DDBJ whole genome shotgun (WGS) entry which is preliminary data.</text>
</comment>
<feature type="compositionally biased region" description="Polar residues" evidence="4">
    <location>
        <begin position="224"/>
        <end position="242"/>
    </location>
</feature>
<dbReference type="SMART" id="SM00292">
    <property type="entry name" value="BRCT"/>
    <property type="match status" value="1"/>
</dbReference>
<evidence type="ECO:0000256" key="2">
    <source>
        <dbReference type="ARBA" id="ARBA00022763"/>
    </source>
</evidence>
<keyword evidence="3" id="KW-0539">Nucleus</keyword>
<dbReference type="PANTHER" id="PTHR23196:SF8">
    <property type="entry name" value="N-ACETYLTRANSFERASE"/>
    <property type="match status" value="1"/>
</dbReference>
<feature type="compositionally biased region" description="Basic and acidic residues" evidence="4">
    <location>
        <begin position="285"/>
        <end position="294"/>
    </location>
</feature>
<dbReference type="PANTHER" id="PTHR23196">
    <property type="entry name" value="PAX TRANSCRIPTION ACTIVATION DOMAIN INTERACTING PROTEIN"/>
    <property type="match status" value="1"/>
</dbReference>
<protein>
    <submittedName>
        <fullName evidence="7">GNAT domain</fullName>
    </submittedName>
</protein>
<dbReference type="InterPro" id="IPR016181">
    <property type="entry name" value="Acyl_CoA_acyltransferase"/>
</dbReference>
<reference evidence="7 8" key="1">
    <citation type="journal article" date="2017" name="Mol. Plant">
        <title>The Genome of Medicinal Plant Macleaya cordata Provides New Insights into Benzylisoquinoline Alkaloids Metabolism.</title>
        <authorList>
            <person name="Liu X."/>
            <person name="Liu Y."/>
            <person name="Huang P."/>
            <person name="Ma Y."/>
            <person name="Qing Z."/>
            <person name="Tang Q."/>
            <person name="Cao H."/>
            <person name="Cheng P."/>
            <person name="Zheng Y."/>
            <person name="Yuan Z."/>
            <person name="Zhou Y."/>
            <person name="Liu J."/>
            <person name="Tang Z."/>
            <person name="Zhuo Y."/>
            <person name="Zhang Y."/>
            <person name="Yu L."/>
            <person name="Huang J."/>
            <person name="Yang P."/>
            <person name="Peng Q."/>
            <person name="Zhang J."/>
            <person name="Jiang W."/>
            <person name="Zhang Z."/>
            <person name="Lin K."/>
            <person name="Ro D.K."/>
            <person name="Chen X."/>
            <person name="Xiong X."/>
            <person name="Shang Y."/>
            <person name="Huang S."/>
            <person name="Zeng J."/>
        </authorList>
    </citation>
    <scope>NUCLEOTIDE SEQUENCE [LARGE SCALE GENOMIC DNA]</scope>
    <source>
        <strain evidence="8">cv. BLH2017</strain>
        <tissue evidence="7">Root</tissue>
    </source>
</reference>
<dbReference type="InParanoid" id="A0A200QTR2"/>
<dbReference type="Gene3D" id="3.40.50.10190">
    <property type="entry name" value="BRCT domain"/>
    <property type="match status" value="1"/>
</dbReference>
<name>A0A200QTR2_MACCD</name>
<keyword evidence="2" id="KW-0227">DNA damage</keyword>
<evidence type="ECO:0000259" key="5">
    <source>
        <dbReference type="PROSITE" id="PS50172"/>
    </source>
</evidence>
<evidence type="ECO:0000313" key="7">
    <source>
        <dbReference type="EMBL" id="OVA13858.1"/>
    </source>
</evidence>
<dbReference type="PROSITE" id="PS51186">
    <property type="entry name" value="GNAT"/>
    <property type="match status" value="1"/>
</dbReference>
<comment type="subcellular location">
    <subcellularLocation>
        <location evidence="1">Nucleus</location>
    </subcellularLocation>
</comment>
<evidence type="ECO:0000256" key="3">
    <source>
        <dbReference type="ARBA" id="ARBA00023242"/>
    </source>
</evidence>
<feature type="region of interest" description="Disordered" evidence="4">
    <location>
        <begin position="224"/>
        <end position="244"/>
    </location>
</feature>
<feature type="domain" description="BRCT" evidence="5">
    <location>
        <begin position="430"/>
        <end position="509"/>
    </location>
</feature>
<dbReference type="Pfam" id="PF00533">
    <property type="entry name" value="BRCT"/>
    <property type="match status" value="1"/>
</dbReference>
<dbReference type="Proteomes" id="UP000195402">
    <property type="component" value="Unassembled WGS sequence"/>
</dbReference>
<dbReference type="SUPFAM" id="SSF52113">
    <property type="entry name" value="BRCT domain"/>
    <property type="match status" value="1"/>
</dbReference>
<proteinExistence type="predicted"/>
<gene>
    <name evidence="7" type="ORF">BVC80_7645g2</name>
</gene>
<feature type="region of interest" description="Disordered" evidence="4">
    <location>
        <begin position="277"/>
        <end position="302"/>
    </location>
</feature>
<dbReference type="GO" id="GO:0005634">
    <property type="term" value="C:nucleus"/>
    <property type="evidence" value="ECO:0007669"/>
    <property type="project" value="UniProtKB-SubCell"/>
</dbReference>
<dbReference type="Gene3D" id="3.40.630.30">
    <property type="match status" value="1"/>
</dbReference>
<dbReference type="SUPFAM" id="SSF55729">
    <property type="entry name" value="Acyl-CoA N-acyltransferases (Nat)"/>
    <property type="match status" value="1"/>
</dbReference>
<accession>A0A200QTR2</accession>
<dbReference type="Pfam" id="PF00583">
    <property type="entry name" value="Acetyltransf_1"/>
    <property type="match status" value="1"/>
</dbReference>
<dbReference type="EMBL" id="MVGT01001082">
    <property type="protein sequence ID" value="OVA13858.1"/>
    <property type="molecule type" value="Genomic_DNA"/>
</dbReference>
<dbReference type="CDD" id="cd04301">
    <property type="entry name" value="NAT_SF"/>
    <property type="match status" value="1"/>
</dbReference>